<organism evidence="1">
    <name type="scientific">uncultured Sulfurovum sp</name>
    <dbReference type="NCBI Taxonomy" id="269237"/>
    <lineage>
        <taxon>Bacteria</taxon>
        <taxon>Pseudomonadati</taxon>
        <taxon>Campylobacterota</taxon>
        <taxon>Epsilonproteobacteria</taxon>
        <taxon>Campylobacterales</taxon>
        <taxon>Sulfurovaceae</taxon>
        <taxon>Sulfurovum</taxon>
        <taxon>environmental samples</taxon>
    </lineage>
</organism>
<dbReference type="AlphaFoldDB" id="A0A6S6SS44"/>
<evidence type="ECO:0000313" key="1">
    <source>
        <dbReference type="EMBL" id="CAA6806064.1"/>
    </source>
</evidence>
<accession>A0A6S6SS44</accession>
<reference evidence="1" key="1">
    <citation type="submission" date="2020-01" db="EMBL/GenBank/DDBJ databases">
        <authorList>
            <person name="Meier V. D."/>
            <person name="Meier V D."/>
        </authorList>
    </citation>
    <scope>NUCLEOTIDE SEQUENCE</scope>
    <source>
        <strain evidence="1">HLG_WM_MAG_05</strain>
    </source>
</reference>
<name>A0A6S6SS44_9BACT</name>
<sequence length="159" mass="17882">MTKLLTLTAMLGGLLFVGCSTTEPKKIEIAKTPDIYSVVINKSIKDCKAYDIVLDEKRTNQFIRRSPKVTIEKAAKETAQTPKELCQFFAGETSLDKIEKVKKFSARVIQSCDDVGITLPKEGIYDRVSKLPLVVLTKALTMENKSTLEECKLMEKKYK</sequence>
<dbReference type="PROSITE" id="PS51257">
    <property type="entry name" value="PROKAR_LIPOPROTEIN"/>
    <property type="match status" value="1"/>
</dbReference>
<evidence type="ECO:0008006" key="2">
    <source>
        <dbReference type="Google" id="ProtNLM"/>
    </source>
</evidence>
<protein>
    <recommendedName>
        <fullName evidence="2">Lipoprotein</fullName>
    </recommendedName>
</protein>
<dbReference type="EMBL" id="CACVAU010000019">
    <property type="protein sequence ID" value="CAA6806064.1"/>
    <property type="molecule type" value="Genomic_DNA"/>
</dbReference>
<gene>
    <name evidence="1" type="ORF">HELGO_WM12509</name>
</gene>
<proteinExistence type="predicted"/>